<keyword evidence="3" id="KW-1185">Reference proteome</keyword>
<sequence>MQGRLLKKSLDAAKNREKELEKMIGTKLRIESHELVEESFPIVFSISFFVFLAISNYFFNNSTCMIFLSSASFHFLRSSFNSSFAFIFSNVSNSTLSSSN</sequence>
<organism evidence="2 3">
    <name type="scientific">Senna tora</name>
    <dbReference type="NCBI Taxonomy" id="362788"/>
    <lineage>
        <taxon>Eukaryota</taxon>
        <taxon>Viridiplantae</taxon>
        <taxon>Streptophyta</taxon>
        <taxon>Embryophyta</taxon>
        <taxon>Tracheophyta</taxon>
        <taxon>Spermatophyta</taxon>
        <taxon>Magnoliopsida</taxon>
        <taxon>eudicotyledons</taxon>
        <taxon>Gunneridae</taxon>
        <taxon>Pentapetalae</taxon>
        <taxon>rosids</taxon>
        <taxon>fabids</taxon>
        <taxon>Fabales</taxon>
        <taxon>Fabaceae</taxon>
        <taxon>Caesalpinioideae</taxon>
        <taxon>Cassia clade</taxon>
        <taxon>Senna</taxon>
    </lineage>
</organism>
<dbReference type="Proteomes" id="UP000634136">
    <property type="component" value="Unassembled WGS sequence"/>
</dbReference>
<reference evidence="2" key="1">
    <citation type="submission" date="2020-09" db="EMBL/GenBank/DDBJ databases">
        <title>Genome-Enabled Discovery of Anthraquinone Biosynthesis in Senna tora.</title>
        <authorList>
            <person name="Kang S.-H."/>
            <person name="Pandey R.P."/>
            <person name="Lee C.-M."/>
            <person name="Sim J.-S."/>
            <person name="Jeong J.-T."/>
            <person name="Choi B.-S."/>
            <person name="Jung M."/>
            <person name="Ginzburg D."/>
            <person name="Zhao K."/>
            <person name="Won S.Y."/>
            <person name="Oh T.-J."/>
            <person name="Yu Y."/>
            <person name="Kim N.-H."/>
            <person name="Lee O.R."/>
            <person name="Lee T.-H."/>
            <person name="Bashyal P."/>
            <person name="Kim T.-S."/>
            <person name="Lee W.-H."/>
            <person name="Kawkins C."/>
            <person name="Kim C.-K."/>
            <person name="Kim J.S."/>
            <person name="Ahn B.O."/>
            <person name="Rhee S.Y."/>
            <person name="Sohng J.K."/>
        </authorList>
    </citation>
    <scope>NUCLEOTIDE SEQUENCE</scope>
    <source>
        <tissue evidence="2">Leaf</tissue>
    </source>
</reference>
<evidence type="ECO:0000256" key="1">
    <source>
        <dbReference type="SAM" id="Phobius"/>
    </source>
</evidence>
<dbReference type="AlphaFoldDB" id="A0A834X6S7"/>
<name>A0A834X6S7_9FABA</name>
<proteinExistence type="predicted"/>
<keyword evidence="1" id="KW-0472">Membrane</keyword>
<evidence type="ECO:0000313" key="2">
    <source>
        <dbReference type="EMBL" id="KAF7838857.1"/>
    </source>
</evidence>
<protein>
    <submittedName>
        <fullName evidence="2">Uncharacterized protein</fullName>
    </submittedName>
</protein>
<comment type="caution">
    <text evidence="2">The sequence shown here is derived from an EMBL/GenBank/DDBJ whole genome shotgun (WGS) entry which is preliminary data.</text>
</comment>
<gene>
    <name evidence="2" type="ORF">G2W53_007339</name>
</gene>
<keyword evidence="1" id="KW-1133">Transmembrane helix</keyword>
<evidence type="ECO:0000313" key="3">
    <source>
        <dbReference type="Proteomes" id="UP000634136"/>
    </source>
</evidence>
<feature type="transmembrane region" description="Helical" evidence="1">
    <location>
        <begin position="39"/>
        <end position="59"/>
    </location>
</feature>
<dbReference type="EMBL" id="JAAIUW010000003">
    <property type="protein sequence ID" value="KAF7838857.1"/>
    <property type="molecule type" value="Genomic_DNA"/>
</dbReference>
<accession>A0A834X6S7</accession>
<keyword evidence="1" id="KW-0812">Transmembrane</keyword>